<proteinExistence type="inferred from homology"/>
<dbReference type="InterPro" id="IPR050902">
    <property type="entry name" value="ABC_Transporter_SBP"/>
</dbReference>
<comment type="caution">
    <text evidence="4">The sequence shown here is derived from an EMBL/GenBank/DDBJ whole genome shotgun (WGS) entry which is preliminary data.</text>
</comment>
<dbReference type="EMBL" id="BMSZ01000004">
    <property type="protein sequence ID" value="GGS45174.1"/>
    <property type="molecule type" value="Genomic_DNA"/>
</dbReference>
<reference evidence="5" key="1">
    <citation type="journal article" date="2019" name="Int. J. Syst. Evol. Microbiol.">
        <title>The Global Catalogue of Microorganisms (GCM) 10K type strain sequencing project: providing services to taxonomists for standard genome sequencing and annotation.</title>
        <authorList>
            <consortium name="The Broad Institute Genomics Platform"/>
            <consortium name="The Broad Institute Genome Sequencing Center for Infectious Disease"/>
            <person name="Wu L."/>
            <person name="Ma J."/>
        </authorList>
    </citation>
    <scope>NUCLEOTIDE SEQUENCE [LARGE SCALE GENOMIC DNA]</scope>
    <source>
        <strain evidence="5">JCM 4350</strain>
    </source>
</reference>
<evidence type="ECO:0000313" key="4">
    <source>
        <dbReference type="EMBL" id="GGS45174.1"/>
    </source>
</evidence>
<feature type="signal peptide" evidence="2">
    <location>
        <begin position="1"/>
        <end position="21"/>
    </location>
</feature>
<dbReference type="Pfam" id="PF01497">
    <property type="entry name" value="Peripla_BP_2"/>
    <property type="match status" value="1"/>
</dbReference>
<gene>
    <name evidence="4" type="ORF">GCM10010253_19420</name>
</gene>
<evidence type="ECO:0000256" key="2">
    <source>
        <dbReference type="SAM" id="SignalP"/>
    </source>
</evidence>
<dbReference type="RefSeq" id="WP_199887919.1">
    <property type="nucleotide sequence ID" value="NZ_BMSZ01000004.1"/>
</dbReference>
<organism evidence="4 5">
    <name type="scientific">Streptomyces badius</name>
    <dbReference type="NCBI Taxonomy" id="1941"/>
    <lineage>
        <taxon>Bacteria</taxon>
        <taxon>Bacillati</taxon>
        <taxon>Actinomycetota</taxon>
        <taxon>Actinomycetes</taxon>
        <taxon>Kitasatosporales</taxon>
        <taxon>Streptomycetaceae</taxon>
        <taxon>Streptomyces</taxon>
    </lineage>
</organism>
<dbReference type="PANTHER" id="PTHR30535:SF7">
    <property type="entry name" value="IRON(III) DICITRATE-BINDING PROTEIN"/>
    <property type="match status" value="1"/>
</dbReference>
<feature type="chain" id="PRO_5046028121" evidence="2">
    <location>
        <begin position="22"/>
        <end position="338"/>
    </location>
</feature>
<keyword evidence="5" id="KW-1185">Reference proteome</keyword>
<name>A0ABQ2T1H1_STRBA</name>
<dbReference type="InterPro" id="IPR002491">
    <property type="entry name" value="ABC_transptr_periplasmic_BD"/>
</dbReference>
<dbReference type="PANTHER" id="PTHR30535">
    <property type="entry name" value="VITAMIN B12-BINDING PROTEIN"/>
    <property type="match status" value="1"/>
</dbReference>
<dbReference type="SUPFAM" id="SSF53807">
    <property type="entry name" value="Helical backbone' metal receptor"/>
    <property type="match status" value="1"/>
</dbReference>
<dbReference type="PROSITE" id="PS50983">
    <property type="entry name" value="FE_B12_PBP"/>
    <property type="match status" value="1"/>
</dbReference>
<dbReference type="Proteomes" id="UP000659767">
    <property type="component" value="Unassembled WGS sequence"/>
</dbReference>
<accession>A0ABQ2T1H1</accession>
<keyword evidence="4" id="KW-0449">Lipoprotein</keyword>
<sequence>MSRRTPALIAAAVLLPLALTACSTSSDSSDGDTDTGDKASAASGFPYTVENCGVTTTYMAPPNRVVTMNQHVTEIMLELGLRKSLVGTAYLDDQVLPKYAKDYASVPVLAKEYPSYEQVLAANPDFVYGGYASAFTAGDGRGREAFEKAGIETRLNTESCTKGDQPMDTLYEEIREVGRTFGVSERAEAWIKRAKADNAATAKKLAGLKPLSVFVYDSGDKTAFTAGGEGIGNELIERAGGTNVFADLDKPFGDASWENVVDREPEVIVIYDYGATTVEQKKKRLLTDPALADVPAIKNKRFAVMPLSDAVLGVRVPAAVDKLAAQLHPEAVKAATTP</sequence>
<protein>
    <submittedName>
        <fullName evidence="4">Lipoprotein</fullName>
    </submittedName>
</protein>
<dbReference type="CDD" id="cd01148">
    <property type="entry name" value="TroA_a"/>
    <property type="match status" value="1"/>
</dbReference>
<feature type="domain" description="Fe/B12 periplasmic-binding" evidence="3">
    <location>
        <begin position="64"/>
        <end position="335"/>
    </location>
</feature>
<evidence type="ECO:0000259" key="3">
    <source>
        <dbReference type="PROSITE" id="PS50983"/>
    </source>
</evidence>
<dbReference type="Gene3D" id="3.40.50.1980">
    <property type="entry name" value="Nitrogenase molybdenum iron protein domain"/>
    <property type="match status" value="2"/>
</dbReference>
<evidence type="ECO:0000313" key="5">
    <source>
        <dbReference type="Proteomes" id="UP000659767"/>
    </source>
</evidence>
<dbReference type="PROSITE" id="PS51257">
    <property type="entry name" value="PROKAR_LIPOPROTEIN"/>
    <property type="match status" value="1"/>
</dbReference>
<keyword evidence="2" id="KW-0732">Signal</keyword>
<evidence type="ECO:0000256" key="1">
    <source>
        <dbReference type="ARBA" id="ARBA00008814"/>
    </source>
</evidence>
<comment type="similarity">
    <text evidence="1">Belongs to the bacterial solute-binding protein 8 family.</text>
</comment>